<keyword evidence="2" id="KW-0548">Nucleotidyltransferase</keyword>
<keyword evidence="6" id="KW-0695">RNA-directed DNA polymerase</keyword>
<evidence type="ECO:0000256" key="5">
    <source>
        <dbReference type="ARBA" id="ARBA00022801"/>
    </source>
</evidence>
<feature type="compositionally biased region" description="Polar residues" evidence="7">
    <location>
        <begin position="89"/>
        <end position="101"/>
    </location>
</feature>
<dbReference type="InterPro" id="IPR050951">
    <property type="entry name" value="Retrovirus_Pol_polyprotein"/>
</dbReference>
<dbReference type="InterPro" id="IPR043502">
    <property type="entry name" value="DNA/RNA_pol_sf"/>
</dbReference>
<protein>
    <submittedName>
        <fullName evidence="10">Reverse transcriptase/retrotransposon-derived protein RNase H-like domain-containing protein</fullName>
    </submittedName>
</protein>
<keyword evidence="5" id="KW-0378">Hydrolase</keyword>
<name>A0A5S6QI20_TRIMR</name>
<feature type="domain" description="Reverse transcriptase RNase H-like" evidence="8">
    <location>
        <begin position="146"/>
        <end position="233"/>
    </location>
</feature>
<evidence type="ECO:0000313" key="10">
    <source>
        <dbReference type="WBParaSite" id="TMUE_2000006843.1"/>
    </source>
</evidence>
<dbReference type="AlphaFoldDB" id="A0A5S6QI20"/>
<evidence type="ECO:0000256" key="1">
    <source>
        <dbReference type="ARBA" id="ARBA00022679"/>
    </source>
</evidence>
<dbReference type="SUPFAM" id="SSF56672">
    <property type="entry name" value="DNA/RNA polymerases"/>
    <property type="match status" value="1"/>
</dbReference>
<keyword evidence="1" id="KW-0808">Transferase</keyword>
<evidence type="ECO:0000256" key="2">
    <source>
        <dbReference type="ARBA" id="ARBA00022695"/>
    </source>
</evidence>
<organism evidence="9 10">
    <name type="scientific">Trichuris muris</name>
    <name type="common">Mouse whipworm</name>
    <dbReference type="NCBI Taxonomy" id="70415"/>
    <lineage>
        <taxon>Eukaryota</taxon>
        <taxon>Metazoa</taxon>
        <taxon>Ecdysozoa</taxon>
        <taxon>Nematoda</taxon>
        <taxon>Enoplea</taxon>
        <taxon>Dorylaimia</taxon>
        <taxon>Trichinellida</taxon>
        <taxon>Trichuridae</taxon>
        <taxon>Trichuris</taxon>
    </lineage>
</organism>
<dbReference type="WBParaSite" id="TMUE_2000006843.1">
    <property type="protein sequence ID" value="TMUE_2000006843.1"/>
    <property type="gene ID" value="WBGene00299727"/>
</dbReference>
<feature type="region of interest" description="Disordered" evidence="7">
    <location>
        <begin position="84"/>
        <end position="106"/>
    </location>
</feature>
<keyword evidence="3" id="KW-0540">Nuclease</keyword>
<dbReference type="InterPro" id="IPR041373">
    <property type="entry name" value="RT_RNaseH"/>
</dbReference>
<dbReference type="CDD" id="cd09274">
    <property type="entry name" value="RNase_HI_RT_Ty3"/>
    <property type="match status" value="1"/>
</dbReference>
<sequence length="335" mass="38165">MRTTAARKQDTARIAELLLLSTVSAQERICLVRPISGAFMGIERSSCHVDASHFVSISHSRAHPWARSHHFIFFILCDDGSAPKMEPGNESSGNKSATSTEKSARDSSVHWQSQLLWWHSDHEEAFQRLKDHLAHVTKLVHFREDYPLILASDASAYGVGAVLMHRNAVIVKLKEKRYPFIYAVNKFHQYVYGRHFELVTDHKPLVSIFHPKRKLPVMTAQRLQRWAITLMAYTFTIRYKPTAEYGNADGLSRLPAGPDFEFDSQVDVYNTIQVNADDGLPMQAFQLAKATAQDVELNRVYCYMRRGWPEELSSSELLHTTSHADRRPRCDPSGL</sequence>
<evidence type="ECO:0000313" key="9">
    <source>
        <dbReference type="Proteomes" id="UP000046395"/>
    </source>
</evidence>
<dbReference type="STRING" id="70415.A0A5S6QI20"/>
<reference evidence="10" key="1">
    <citation type="submission" date="2019-12" db="UniProtKB">
        <authorList>
            <consortium name="WormBaseParasite"/>
        </authorList>
    </citation>
    <scope>IDENTIFICATION</scope>
</reference>
<evidence type="ECO:0000256" key="3">
    <source>
        <dbReference type="ARBA" id="ARBA00022722"/>
    </source>
</evidence>
<dbReference type="GO" id="GO:0003964">
    <property type="term" value="F:RNA-directed DNA polymerase activity"/>
    <property type="evidence" value="ECO:0007669"/>
    <property type="project" value="UniProtKB-KW"/>
</dbReference>
<evidence type="ECO:0000259" key="8">
    <source>
        <dbReference type="Pfam" id="PF17917"/>
    </source>
</evidence>
<dbReference type="GO" id="GO:0016787">
    <property type="term" value="F:hydrolase activity"/>
    <property type="evidence" value="ECO:0007669"/>
    <property type="project" value="UniProtKB-KW"/>
</dbReference>
<dbReference type="Pfam" id="PF17917">
    <property type="entry name" value="RT_RNaseH"/>
    <property type="match status" value="1"/>
</dbReference>
<dbReference type="Proteomes" id="UP000046395">
    <property type="component" value="Unassembled WGS sequence"/>
</dbReference>
<keyword evidence="4" id="KW-0255">Endonuclease</keyword>
<evidence type="ECO:0000256" key="6">
    <source>
        <dbReference type="ARBA" id="ARBA00022918"/>
    </source>
</evidence>
<dbReference type="GO" id="GO:0004519">
    <property type="term" value="F:endonuclease activity"/>
    <property type="evidence" value="ECO:0007669"/>
    <property type="project" value="UniProtKB-KW"/>
</dbReference>
<keyword evidence="9" id="KW-1185">Reference proteome</keyword>
<dbReference type="PANTHER" id="PTHR37984">
    <property type="entry name" value="PROTEIN CBG26694"/>
    <property type="match status" value="1"/>
</dbReference>
<evidence type="ECO:0000256" key="4">
    <source>
        <dbReference type="ARBA" id="ARBA00022759"/>
    </source>
</evidence>
<accession>A0A5S6QI20</accession>
<evidence type="ECO:0000256" key="7">
    <source>
        <dbReference type="SAM" id="MobiDB-lite"/>
    </source>
</evidence>
<proteinExistence type="predicted"/>
<dbReference type="PANTHER" id="PTHR37984:SF5">
    <property type="entry name" value="PROTEIN NYNRIN-LIKE"/>
    <property type="match status" value="1"/>
</dbReference>